<protein>
    <submittedName>
        <fullName evidence="2">Uncharacterized protein</fullName>
    </submittedName>
</protein>
<evidence type="ECO:0000313" key="3">
    <source>
        <dbReference type="Proteomes" id="UP000002748"/>
    </source>
</evidence>
<dbReference type="KEGG" id="tasa:A1Q1_04485"/>
<dbReference type="GeneID" id="25987998"/>
<dbReference type="RefSeq" id="XP_014178326.1">
    <property type="nucleotide sequence ID" value="XM_014322851.1"/>
</dbReference>
<name>J6EVH6_TRIAS</name>
<dbReference type="HOGENOM" id="CLU_1397230_0_0_1"/>
<dbReference type="VEuPathDB" id="FungiDB:A1Q1_04485"/>
<gene>
    <name evidence="2" type="ORF">A1Q1_04485</name>
</gene>
<accession>J6EVH6</accession>
<feature type="region of interest" description="Disordered" evidence="1">
    <location>
        <begin position="123"/>
        <end position="142"/>
    </location>
</feature>
<evidence type="ECO:0000256" key="1">
    <source>
        <dbReference type="SAM" id="MobiDB-lite"/>
    </source>
</evidence>
<organism evidence="2 3">
    <name type="scientific">Trichosporon asahii var. asahii (strain ATCC 90039 / CBS 2479 / JCM 2466 / KCTC 7840 / NBRC 103889/ NCYC 2677 / UAMH 7654)</name>
    <name type="common">Yeast</name>
    <dbReference type="NCBI Taxonomy" id="1186058"/>
    <lineage>
        <taxon>Eukaryota</taxon>
        <taxon>Fungi</taxon>
        <taxon>Dikarya</taxon>
        <taxon>Basidiomycota</taxon>
        <taxon>Agaricomycotina</taxon>
        <taxon>Tremellomycetes</taxon>
        <taxon>Trichosporonales</taxon>
        <taxon>Trichosporonaceae</taxon>
        <taxon>Trichosporon</taxon>
    </lineage>
</organism>
<dbReference type="AlphaFoldDB" id="J6EVH6"/>
<dbReference type="Proteomes" id="UP000002748">
    <property type="component" value="Unassembled WGS sequence"/>
</dbReference>
<proteinExistence type="predicted"/>
<comment type="caution">
    <text evidence="2">The sequence shown here is derived from an EMBL/GenBank/DDBJ whole genome shotgun (WGS) entry which is preliminary data.</text>
</comment>
<reference evidence="2 3" key="1">
    <citation type="journal article" date="2012" name="Eukaryot. Cell">
        <title>Draft genome sequence of CBS 2479, the standard type strain of Trichosporon asahii.</title>
        <authorList>
            <person name="Yang R.Y."/>
            <person name="Li H.T."/>
            <person name="Zhu H."/>
            <person name="Zhou G.P."/>
            <person name="Wang M."/>
            <person name="Wang L."/>
        </authorList>
    </citation>
    <scope>NUCLEOTIDE SEQUENCE [LARGE SCALE GENOMIC DNA]</scope>
    <source>
        <strain evidence="3">ATCC 90039 / CBS 2479 / JCM 2466 / KCTC 7840 / NCYC 2677 / UAMH 7654</strain>
    </source>
</reference>
<dbReference type="EMBL" id="ALBS01000276">
    <property type="protein sequence ID" value="EJT46807.1"/>
    <property type="molecule type" value="Genomic_DNA"/>
</dbReference>
<sequence length="209" mass="22963">MPFSEPTEVLLKRGEAHEQIFTWNLAFDAPGSSQAATLAHEGETLVDAVIRELEGYIKDDTFVNSVAMSADTATITINDERGIDGSGTLAQMAFEEKQGYVTYKGKDREILDEYRKNLDAFNQVHGGDRGKSPEQHPSPHPHQMKRYIATYNVSPSAPKPHNQGFECGSTHDLRGFVRELKRVKDNGVVVSAMFNGDTAVIAVDAPNGL</sequence>
<evidence type="ECO:0000313" key="2">
    <source>
        <dbReference type="EMBL" id="EJT46807.1"/>
    </source>
</evidence>